<keyword evidence="2" id="KW-0813">Transport</keyword>
<dbReference type="PANTHER" id="PTHR23506:SF37">
    <property type="entry name" value="MAJOR FACILITATOR SUPERFAMILY (MFS) PROFILE DOMAIN-CONTAINING PROTEIN"/>
    <property type="match status" value="1"/>
</dbReference>
<feature type="compositionally biased region" description="Basic and acidic residues" evidence="6">
    <location>
        <begin position="218"/>
        <end position="231"/>
    </location>
</feature>
<feature type="region of interest" description="Disordered" evidence="6">
    <location>
        <begin position="209"/>
        <end position="244"/>
    </location>
</feature>
<dbReference type="SUPFAM" id="SSF103473">
    <property type="entry name" value="MFS general substrate transporter"/>
    <property type="match status" value="1"/>
</dbReference>
<feature type="transmembrane region" description="Helical" evidence="7">
    <location>
        <begin position="61"/>
        <end position="80"/>
    </location>
</feature>
<feature type="transmembrane region" description="Helical" evidence="7">
    <location>
        <begin position="338"/>
        <end position="356"/>
    </location>
</feature>
<feature type="transmembrane region" description="Helical" evidence="7">
    <location>
        <begin position="178"/>
        <end position="198"/>
    </location>
</feature>
<evidence type="ECO:0000256" key="3">
    <source>
        <dbReference type="ARBA" id="ARBA00022692"/>
    </source>
</evidence>
<feature type="transmembrane region" description="Helical" evidence="7">
    <location>
        <begin position="273"/>
        <end position="290"/>
    </location>
</feature>
<keyword evidence="10" id="KW-1185">Reference proteome</keyword>
<dbReference type="InterPro" id="IPR050930">
    <property type="entry name" value="MFS_Vesicular_Transporter"/>
</dbReference>
<feature type="domain" description="Major facilitator superfamily (MFS) profile" evidence="8">
    <location>
        <begin position="19"/>
        <end position="471"/>
    </location>
</feature>
<dbReference type="PANTHER" id="PTHR23506">
    <property type="entry name" value="GH10249P"/>
    <property type="match status" value="1"/>
</dbReference>
<feature type="transmembrane region" description="Helical" evidence="7">
    <location>
        <begin position="20"/>
        <end position="41"/>
    </location>
</feature>
<sequence>MLRKVNQWGNHWRSKPIFTLATVTVCLFTDLFLYGLVIPVLPFLLRDRLHIPQNDVQSYTSGLLAAYSGASVLFSIPAGWAADKIGARKPPFMAGLVFLAVGTVLFAMGRSFALLLIARVLQGAAAAVVWTVGLATVQDTVGPAKMGQAVGTIFSITGTAELMAPAVGGMVYDAAGMRAIFGLSAGVLAIDLIMRLLLVDTRTTKAVQSNGSLDESEAEPRPVHVEAREQGQEDTPLLPKTSNTNGDEYKIQGEVGNIVKAFPVLYCLRDPRLLTAMLLCIVQGVLVGIFDATVALEVSVLFNFSAAKAGLTFTALIVPFIGFGPVAGMAVDKYGTKLVSISGYAFLVPCLAVLGIPSQHIVSGNGNVVLFCAILAFNGLGLAIIGSLSVVEASDVSRQYEAANPGFFGDNGPYAQVFGFNSLCLFAGLTIGPLIGGALRDRFGYEVMGLVFAAVSVVAVILSYCFIGKKK</sequence>
<dbReference type="Proteomes" id="UP001251528">
    <property type="component" value="Unassembled WGS sequence"/>
</dbReference>
<feature type="transmembrane region" description="Helical" evidence="7">
    <location>
        <begin position="447"/>
        <end position="467"/>
    </location>
</feature>
<dbReference type="CDD" id="cd17325">
    <property type="entry name" value="MFS_MdtG_SLC18_like"/>
    <property type="match status" value="1"/>
</dbReference>
<dbReference type="Gene3D" id="1.20.1250.20">
    <property type="entry name" value="MFS general substrate transporter like domains"/>
    <property type="match status" value="1"/>
</dbReference>
<evidence type="ECO:0000256" key="2">
    <source>
        <dbReference type="ARBA" id="ARBA00022448"/>
    </source>
</evidence>
<feature type="transmembrane region" description="Helical" evidence="7">
    <location>
        <begin position="115"/>
        <end position="137"/>
    </location>
</feature>
<keyword evidence="5 7" id="KW-0472">Membrane</keyword>
<keyword evidence="4 7" id="KW-1133">Transmembrane helix</keyword>
<evidence type="ECO:0000256" key="1">
    <source>
        <dbReference type="ARBA" id="ARBA00004141"/>
    </source>
</evidence>
<dbReference type="GO" id="GO:0022857">
    <property type="term" value="F:transmembrane transporter activity"/>
    <property type="evidence" value="ECO:0007669"/>
    <property type="project" value="InterPro"/>
</dbReference>
<feature type="transmembrane region" description="Helical" evidence="7">
    <location>
        <begin position="310"/>
        <end position="331"/>
    </location>
</feature>
<evidence type="ECO:0000256" key="7">
    <source>
        <dbReference type="SAM" id="Phobius"/>
    </source>
</evidence>
<name>A0AAJ0FVR1_9HYPO</name>
<dbReference type="Pfam" id="PF07690">
    <property type="entry name" value="MFS_1"/>
    <property type="match status" value="1"/>
</dbReference>
<proteinExistence type="predicted"/>
<evidence type="ECO:0000256" key="4">
    <source>
        <dbReference type="ARBA" id="ARBA00022989"/>
    </source>
</evidence>
<evidence type="ECO:0000313" key="9">
    <source>
        <dbReference type="EMBL" id="KAK2606332.1"/>
    </source>
</evidence>
<evidence type="ECO:0000259" key="8">
    <source>
        <dbReference type="PROSITE" id="PS50850"/>
    </source>
</evidence>
<dbReference type="InterPro" id="IPR036259">
    <property type="entry name" value="MFS_trans_sf"/>
</dbReference>
<dbReference type="PROSITE" id="PS50850">
    <property type="entry name" value="MFS"/>
    <property type="match status" value="1"/>
</dbReference>
<accession>A0AAJ0FVR1</accession>
<evidence type="ECO:0000256" key="6">
    <source>
        <dbReference type="SAM" id="MobiDB-lite"/>
    </source>
</evidence>
<keyword evidence="3 7" id="KW-0812">Transmembrane</keyword>
<dbReference type="EMBL" id="JASWJB010000042">
    <property type="protein sequence ID" value="KAK2606332.1"/>
    <property type="molecule type" value="Genomic_DNA"/>
</dbReference>
<evidence type="ECO:0000313" key="10">
    <source>
        <dbReference type="Proteomes" id="UP001251528"/>
    </source>
</evidence>
<dbReference type="GO" id="GO:0016020">
    <property type="term" value="C:membrane"/>
    <property type="evidence" value="ECO:0007669"/>
    <property type="project" value="UniProtKB-SubCell"/>
</dbReference>
<protein>
    <recommendedName>
        <fullName evidence="8">Major facilitator superfamily (MFS) profile domain-containing protein</fullName>
    </recommendedName>
</protein>
<feature type="transmembrane region" description="Helical" evidence="7">
    <location>
        <begin position="368"/>
        <end position="391"/>
    </location>
</feature>
<organism evidence="9 10">
    <name type="scientific">Conoideocrella luteorostrata</name>
    <dbReference type="NCBI Taxonomy" id="1105319"/>
    <lineage>
        <taxon>Eukaryota</taxon>
        <taxon>Fungi</taxon>
        <taxon>Dikarya</taxon>
        <taxon>Ascomycota</taxon>
        <taxon>Pezizomycotina</taxon>
        <taxon>Sordariomycetes</taxon>
        <taxon>Hypocreomycetidae</taxon>
        <taxon>Hypocreales</taxon>
        <taxon>Clavicipitaceae</taxon>
        <taxon>Conoideocrella</taxon>
    </lineage>
</organism>
<feature type="transmembrane region" description="Helical" evidence="7">
    <location>
        <begin position="412"/>
        <end position="435"/>
    </location>
</feature>
<gene>
    <name evidence="9" type="ORF">QQS21_003263</name>
</gene>
<dbReference type="Gene3D" id="1.20.1720.10">
    <property type="entry name" value="Multidrug resistance protein D"/>
    <property type="match status" value="1"/>
</dbReference>
<evidence type="ECO:0000256" key="5">
    <source>
        <dbReference type="ARBA" id="ARBA00023136"/>
    </source>
</evidence>
<comment type="subcellular location">
    <subcellularLocation>
        <location evidence="1">Membrane</location>
        <topology evidence="1">Multi-pass membrane protein</topology>
    </subcellularLocation>
</comment>
<dbReference type="AlphaFoldDB" id="A0AAJ0FVR1"/>
<reference evidence="9" key="1">
    <citation type="submission" date="2023-06" db="EMBL/GenBank/DDBJ databases">
        <title>Conoideocrella luteorostrata (Hypocreales: Clavicipitaceae), a potential biocontrol fungus for elongate hemlock scale in United States Christmas tree production areas.</title>
        <authorList>
            <person name="Barrett H."/>
            <person name="Lovett B."/>
            <person name="Macias A.M."/>
            <person name="Stajich J.E."/>
            <person name="Kasson M.T."/>
        </authorList>
    </citation>
    <scope>NUCLEOTIDE SEQUENCE</scope>
    <source>
        <strain evidence="9">ARSEF 14590</strain>
    </source>
</reference>
<feature type="transmembrane region" description="Helical" evidence="7">
    <location>
        <begin position="92"/>
        <end position="109"/>
    </location>
</feature>
<comment type="caution">
    <text evidence="9">The sequence shown here is derived from an EMBL/GenBank/DDBJ whole genome shotgun (WGS) entry which is preliminary data.</text>
</comment>
<dbReference type="InterPro" id="IPR011701">
    <property type="entry name" value="MFS"/>
</dbReference>
<dbReference type="InterPro" id="IPR020846">
    <property type="entry name" value="MFS_dom"/>
</dbReference>
<feature type="transmembrane region" description="Helical" evidence="7">
    <location>
        <begin position="149"/>
        <end position="172"/>
    </location>
</feature>